<evidence type="ECO:0000313" key="1">
    <source>
        <dbReference type="EMBL" id="JAE29927.1"/>
    </source>
</evidence>
<reference evidence="1" key="1">
    <citation type="submission" date="2014-09" db="EMBL/GenBank/DDBJ databases">
        <authorList>
            <person name="Magalhaes I.L.F."/>
            <person name="Oliveira U."/>
            <person name="Santos F.R."/>
            <person name="Vidigal T.H.D.A."/>
            <person name="Brescovit A.D."/>
            <person name="Santos A.J."/>
        </authorList>
    </citation>
    <scope>NUCLEOTIDE SEQUENCE</scope>
    <source>
        <tissue evidence="1">Shoot tissue taken approximately 20 cm above the soil surface</tissue>
    </source>
</reference>
<protein>
    <submittedName>
        <fullName evidence="1">Uncharacterized protein</fullName>
    </submittedName>
</protein>
<reference evidence="1" key="2">
    <citation type="journal article" date="2015" name="Data Brief">
        <title>Shoot transcriptome of the giant reed, Arundo donax.</title>
        <authorList>
            <person name="Barrero R.A."/>
            <person name="Guerrero F.D."/>
            <person name="Moolhuijzen P."/>
            <person name="Goolsby J.A."/>
            <person name="Tidwell J."/>
            <person name="Bellgard S.E."/>
            <person name="Bellgard M.I."/>
        </authorList>
    </citation>
    <scope>NUCLEOTIDE SEQUENCE</scope>
    <source>
        <tissue evidence="1">Shoot tissue taken approximately 20 cm above the soil surface</tissue>
    </source>
</reference>
<organism evidence="1">
    <name type="scientific">Arundo donax</name>
    <name type="common">Giant reed</name>
    <name type="synonym">Donax arundinaceus</name>
    <dbReference type="NCBI Taxonomy" id="35708"/>
    <lineage>
        <taxon>Eukaryota</taxon>
        <taxon>Viridiplantae</taxon>
        <taxon>Streptophyta</taxon>
        <taxon>Embryophyta</taxon>
        <taxon>Tracheophyta</taxon>
        <taxon>Spermatophyta</taxon>
        <taxon>Magnoliopsida</taxon>
        <taxon>Liliopsida</taxon>
        <taxon>Poales</taxon>
        <taxon>Poaceae</taxon>
        <taxon>PACMAD clade</taxon>
        <taxon>Arundinoideae</taxon>
        <taxon>Arundineae</taxon>
        <taxon>Arundo</taxon>
    </lineage>
</organism>
<sequence length="49" mass="5533">MVSNRSPISQSKPVICDYSYRLILAVNSCRPIYSMVDPTIINLDAFEVI</sequence>
<accession>A0A0A9GZH4</accession>
<dbReference type="AlphaFoldDB" id="A0A0A9GZH4"/>
<proteinExistence type="predicted"/>
<dbReference type="EMBL" id="GBRH01167969">
    <property type="protein sequence ID" value="JAE29927.1"/>
    <property type="molecule type" value="Transcribed_RNA"/>
</dbReference>
<name>A0A0A9GZH4_ARUDO</name>